<dbReference type="KEGG" id="mri:Mal4_26780"/>
<accession>A0A517Z7C8</accession>
<keyword evidence="3" id="KW-1185">Reference proteome</keyword>
<dbReference type="Proteomes" id="UP000320496">
    <property type="component" value="Chromosome"/>
</dbReference>
<keyword evidence="1" id="KW-0732">Signal</keyword>
<reference evidence="2 3" key="1">
    <citation type="submission" date="2019-02" db="EMBL/GenBank/DDBJ databases">
        <title>Deep-cultivation of Planctomycetes and their phenomic and genomic characterization uncovers novel biology.</title>
        <authorList>
            <person name="Wiegand S."/>
            <person name="Jogler M."/>
            <person name="Boedeker C."/>
            <person name="Pinto D."/>
            <person name="Vollmers J."/>
            <person name="Rivas-Marin E."/>
            <person name="Kohn T."/>
            <person name="Peeters S.H."/>
            <person name="Heuer A."/>
            <person name="Rast P."/>
            <person name="Oberbeckmann S."/>
            <person name="Bunk B."/>
            <person name="Jeske O."/>
            <person name="Meyerdierks A."/>
            <person name="Storesund J.E."/>
            <person name="Kallscheuer N."/>
            <person name="Luecker S."/>
            <person name="Lage O.M."/>
            <person name="Pohl T."/>
            <person name="Merkel B.J."/>
            <person name="Hornburger P."/>
            <person name="Mueller R.-W."/>
            <person name="Bruemmer F."/>
            <person name="Labrenz M."/>
            <person name="Spormann A.M."/>
            <person name="Op den Camp H."/>
            <person name="Overmann J."/>
            <person name="Amann R."/>
            <person name="Jetten M.S.M."/>
            <person name="Mascher T."/>
            <person name="Medema M.H."/>
            <person name="Devos D.P."/>
            <person name="Kaster A.-K."/>
            <person name="Ovreas L."/>
            <person name="Rohde M."/>
            <person name="Galperin M.Y."/>
            <person name="Jogler C."/>
        </authorList>
    </citation>
    <scope>NUCLEOTIDE SEQUENCE [LARGE SCALE GENOMIC DNA]</scope>
    <source>
        <strain evidence="2 3">Mal4</strain>
    </source>
</reference>
<feature type="signal peptide" evidence="1">
    <location>
        <begin position="1"/>
        <end position="22"/>
    </location>
</feature>
<dbReference type="RefSeq" id="WP_145369641.1">
    <property type="nucleotide sequence ID" value="NZ_CP036275.1"/>
</dbReference>
<evidence type="ECO:0000313" key="2">
    <source>
        <dbReference type="EMBL" id="QDU38351.1"/>
    </source>
</evidence>
<organism evidence="2 3">
    <name type="scientific">Maioricimonas rarisocia</name>
    <dbReference type="NCBI Taxonomy" id="2528026"/>
    <lineage>
        <taxon>Bacteria</taxon>
        <taxon>Pseudomonadati</taxon>
        <taxon>Planctomycetota</taxon>
        <taxon>Planctomycetia</taxon>
        <taxon>Planctomycetales</taxon>
        <taxon>Planctomycetaceae</taxon>
        <taxon>Maioricimonas</taxon>
    </lineage>
</organism>
<dbReference type="EMBL" id="CP036275">
    <property type="protein sequence ID" value="QDU38351.1"/>
    <property type="molecule type" value="Genomic_DNA"/>
</dbReference>
<proteinExistence type="predicted"/>
<name>A0A517Z7C8_9PLAN</name>
<dbReference type="OrthoDB" id="207889at2"/>
<gene>
    <name evidence="2" type="ORF">Mal4_26780</name>
</gene>
<evidence type="ECO:0000256" key="1">
    <source>
        <dbReference type="SAM" id="SignalP"/>
    </source>
</evidence>
<evidence type="ECO:0000313" key="3">
    <source>
        <dbReference type="Proteomes" id="UP000320496"/>
    </source>
</evidence>
<feature type="chain" id="PRO_5022100375" evidence="1">
    <location>
        <begin position="23"/>
        <end position="567"/>
    </location>
</feature>
<dbReference type="AlphaFoldDB" id="A0A517Z7C8"/>
<protein>
    <submittedName>
        <fullName evidence="2">Uncharacterized protein</fullName>
    </submittedName>
</protein>
<sequence precursor="true">MLTGSLIRTFALLVFAVASAMAATAVRADDADSTTPDMPLAVATVRSIDGLVADIEAVTEHIGRPGFGQIVRGFLVGVNDLKGIDRSRPIGMMLFAPTDPDSEPRPMLFIPVSSIEEVQQTLAGLGIAQLTAADSPDSYTLTIDRKDLPVRVHAGYAYIVEDERLLASSPPDAAAIAGDVLGSHDVAVALFQAGLPRELLEKANSDLQRDLDRELKRQSSENDAEYRLRTTLVSAVFGALRRLINDFEQVSLGLTYSAEDGRVEAEAILRGGDETELADWFTRLQPAPSRFVAIADRPMPLTVIKSSPVPQVIHDLFADVIELARQEIGRELKEDLAPGVDHPVARLLDAVAATNDQQVADGFIQLINVPTGKMVILGGIRVAEDDRLGSAITDLVPHLAESPDVQSVDASFATLGGVTFHRIRGTRVRKQEERVYGPNPALYVGAGDEAFWFAVGGHGTLDSLSEALTLPGQHNERPHALVQWTAHLTRWIPLMESQSGEKARRIGEIAAGTFDGHEDDRFTLRAGPVDRGLRIRAEWDGGYLRLVGNLLNARDQARRTKDDAPQQ</sequence>